<dbReference type="Proteomes" id="UP000294927">
    <property type="component" value="Unassembled WGS sequence"/>
</dbReference>
<protein>
    <submittedName>
        <fullName evidence="3">Helix-turn-helix protein</fullName>
    </submittedName>
</protein>
<gene>
    <name evidence="3" type="ORF">CLV71_124163</name>
</gene>
<organism evidence="3 4">
    <name type="scientific">Actinophytocola oryzae</name>
    <dbReference type="NCBI Taxonomy" id="502181"/>
    <lineage>
        <taxon>Bacteria</taxon>
        <taxon>Bacillati</taxon>
        <taxon>Actinomycetota</taxon>
        <taxon>Actinomycetes</taxon>
        <taxon>Pseudonocardiales</taxon>
        <taxon>Pseudonocardiaceae</taxon>
    </lineage>
</organism>
<dbReference type="PROSITE" id="PS50943">
    <property type="entry name" value="HTH_CROC1"/>
    <property type="match status" value="1"/>
</dbReference>
<dbReference type="AlphaFoldDB" id="A0A4R7UVR5"/>
<dbReference type="Pfam" id="PF13560">
    <property type="entry name" value="HTH_31"/>
    <property type="match status" value="1"/>
</dbReference>
<accession>A0A4R7UVR5</accession>
<feature type="region of interest" description="Disordered" evidence="1">
    <location>
        <begin position="34"/>
        <end position="53"/>
    </location>
</feature>
<dbReference type="InterPro" id="IPR001387">
    <property type="entry name" value="Cro/C1-type_HTH"/>
</dbReference>
<dbReference type="SMART" id="SM00530">
    <property type="entry name" value="HTH_XRE"/>
    <property type="match status" value="1"/>
</dbReference>
<keyword evidence="4" id="KW-1185">Reference proteome</keyword>
<comment type="caution">
    <text evidence="3">The sequence shown here is derived from an EMBL/GenBank/DDBJ whole genome shotgun (WGS) entry which is preliminary data.</text>
</comment>
<evidence type="ECO:0000256" key="1">
    <source>
        <dbReference type="SAM" id="MobiDB-lite"/>
    </source>
</evidence>
<dbReference type="SUPFAM" id="SSF47413">
    <property type="entry name" value="lambda repressor-like DNA-binding domains"/>
    <property type="match status" value="1"/>
</dbReference>
<evidence type="ECO:0000259" key="2">
    <source>
        <dbReference type="PROSITE" id="PS50943"/>
    </source>
</evidence>
<sequence length="160" mass="16869">MAGDEVAGVDPSGATFAALVQRWRHAASLTQEGLAERSGLSPRSIQNLESGRVSRPRRDSVRLLADALGLVGRTRAEFEHAARLGTPTPITEAASHRGVQVTMTITVADNLRQLVVQAGREGWQPVDLRGLATTADPEEVLVRLLAALGVGDATAVSMAV</sequence>
<evidence type="ECO:0000313" key="4">
    <source>
        <dbReference type="Proteomes" id="UP000294927"/>
    </source>
</evidence>
<evidence type="ECO:0000313" key="3">
    <source>
        <dbReference type="EMBL" id="TDV40144.1"/>
    </source>
</evidence>
<dbReference type="CDD" id="cd00093">
    <property type="entry name" value="HTH_XRE"/>
    <property type="match status" value="1"/>
</dbReference>
<dbReference type="EMBL" id="SOCP01000024">
    <property type="protein sequence ID" value="TDV40144.1"/>
    <property type="molecule type" value="Genomic_DNA"/>
</dbReference>
<dbReference type="Gene3D" id="1.10.260.40">
    <property type="entry name" value="lambda repressor-like DNA-binding domains"/>
    <property type="match status" value="1"/>
</dbReference>
<name>A0A4R7UVR5_9PSEU</name>
<proteinExistence type="predicted"/>
<feature type="domain" description="HTH cro/C1-type" evidence="2">
    <location>
        <begin position="20"/>
        <end position="78"/>
    </location>
</feature>
<reference evidence="3 4" key="1">
    <citation type="submission" date="2019-03" db="EMBL/GenBank/DDBJ databases">
        <title>Genomic Encyclopedia of Archaeal and Bacterial Type Strains, Phase II (KMG-II): from individual species to whole genera.</title>
        <authorList>
            <person name="Goeker M."/>
        </authorList>
    </citation>
    <scope>NUCLEOTIDE SEQUENCE [LARGE SCALE GENOMIC DNA]</scope>
    <source>
        <strain evidence="3 4">DSM 45499</strain>
    </source>
</reference>
<dbReference type="InterPro" id="IPR010982">
    <property type="entry name" value="Lambda_DNA-bd_dom_sf"/>
</dbReference>
<dbReference type="RefSeq" id="WP_208298000.1">
    <property type="nucleotide sequence ID" value="NZ_SOCP01000024.1"/>
</dbReference>
<dbReference type="GO" id="GO:0003677">
    <property type="term" value="F:DNA binding"/>
    <property type="evidence" value="ECO:0007669"/>
    <property type="project" value="InterPro"/>
</dbReference>